<keyword evidence="2" id="KW-1185">Reference proteome</keyword>
<dbReference type="Proteomes" id="UP001230649">
    <property type="component" value="Unassembled WGS sequence"/>
</dbReference>
<evidence type="ECO:0000313" key="2">
    <source>
        <dbReference type="Proteomes" id="UP001230649"/>
    </source>
</evidence>
<sequence>MLYRKPSREPSQVPKSDSRRPLLSPLFTHFSSPETKFTQSPGSIDNISSRPRTKHLDRNTDGVPIDEESDEDRGSKSDSGDNDRDELGRLAKGIDGIGKAYDTRMHSDFMKHANESLHSLISRRGTLLEHSALDSGPPTSSGQYPQGHIFASNSNSTNDYADIDVLKPPRNAHDEYLAHQRRLFPSPAEQARKNDELISTMHNWMDELLNVQEGIAELHMKLEGVEGENGDDEFKLKDKLDAKDVSGKREQEEARSKDTEKAAELEERKQREEEEEEREDEIMDEMIQQLHELFGKLQQFHATPHPTITFSTSRPGAMATDTTPGTPQATNNRQQPRTPSDGKKDMNGKTIPSPLPANFKSADTNHTVNMSTSQAGKGSIATSPADYEHPREFLKPKLHHDYAKDEGKPLPEQSGSRENSRRQSEERPRSAENQQEVAKVSSQRKPIKSVASPHPDHTDLRRRVLQAQDRKRVDSVDSPITPDGGSPTSLHWNRDKSQAQCD</sequence>
<proteinExistence type="predicted"/>
<dbReference type="EMBL" id="JASBWS010000143">
    <property type="protein sequence ID" value="KAJ9094143.1"/>
    <property type="molecule type" value="Genomic_DNA"/>
</dbReference>
<reference evidence="1" key="1">
    <citation type="submission" date="2023-04" db="EMBL/GenBank/DDBJ databases">
        <title>Draft Genome sequencing of Naganishia species isolated from polar environments using Oxford Nanopore Technology.</title>
        <authorList>
            <person name="Leo P."/>
            <person name="Venkateswaran K."/>
        </authorList>
    </citation>
    <scope>NUCLEOTIDE SEQUENCE</scope>
    <source>
        <strain evidence="1">MNA-CCFEE 5262</strain>
    </source>
</reference>
<evidence type="ECO:0000313" key="1">
    <source>
        <dbReference type="EMBL" id="KAJ9094143.1"/>
    </source>
</evidence>
<comment type="caution">
    <text evidence="1">The sequence shown here is derived from an EMBL/GenBank/DDBJ whole genome shotgun (WGS) entry which is preliminary data.</text>
</comment>
<gene>
    <name evidence="1" type="ORF">QFC20_006973</name>
</gene>
<protein>
    <submittedName>
        <fullName evidence="1">Uncharacterized protein</fullName>
    </submittedName>
</protein>
<organism evidence="1 2">
    <name type="scientific">Naganishia adeliensis</name>
    <dbReference type="NCBI Taxonomy" id="92952"/>
    <lineage>
        <taxon>Eukaryota</taxon>
        <taxon>Fungi</taxon>
        <taxon>Dikarya</taxon>
        <taxon>Basidiomycota</taxon>
        <taxon>Agaricomycotina</taxon>
        <taxon>Tremellomycetes</taxon>
        <taxon>Filobasidiales</taxon>
        <taxon>Filobasidiaceae</taxon>
        <taxon>Naganishia</taxon>
    </lineage>
</organism>
<name>A0ACC2V4U5_9TREE</name>
<accession>A0ACC2V4U5</accession>